<proteinExistence type="predicted"/>
<accession>A0A9X4LDV6</accession>
<organism evidence="2 3">
    <name type="scientific">Pelomonas aquatica</name>
    <dbReference type="NCBI Taxonomy" id="431058"/>
    <lineage>
        <taxon>Bacteria</taxon>
        <taxon>Pseudomonadati</taxon>
        <taxon>Pseudomonadota</taxon>
        <taxon>Betaproteobacteria</taxon>
        <taxon>Burkholderiales</taxon>
        <taxon>Sphaerotilaceae</taxon>
        <taxon>Roseateles</taxon>
    </lineage>
</organism>
<comment type="caution">
    <text evidence="2">The sequence shown here is derived from an EMBL/GenBank/DDBJ whole genome shotgun (WGS) entry which is preliminary data.</text>
</comment>
<sequence>MTAWRDQLQPASFRGVPFFVDSHETALGRRVQLHEFPLRDKPYAEDLGRKARAISITAYVIGPGYMAARDQLARAIEEAGAGSLVHPYLGEMSCTVTDCKLSESTAEGGKASFTISLVEAGAKLFTTAAESTGATAAARADYALQAAQAGFENRFAVRGRPAFVAQASAGIFSQALNVIQASSGLVRGTPTSEAELQRDIDAQRRDPVGLVYNPDATARSLVGNIKALVRSVAQTPADSLSLARTLYRFGADLPLTVPATTSRKAQAANQAELLRLVRVTALAEGARAAARVEFDSYQAATAARDELVDGLTDAMEQPDIADDVYDALRGLRSAVVRDITARGANLAHLVNWAPPATLPSLALAQQLYADATREPELVARNQVRHPLFVAGSVPLEVLVDA</sequence>
<evidence type="ECO:0000313" key="2">
    <source>
        <dbReference type="EMBL" id="MDG0861333.1"/>
    </source>
</evidence>
<dbReference type="InterPro" id="IPR009826">
    <property type="entry name" value="DNA_circ_N"/>
</dbReference>
<keyword evidence="3" id="KW-1185">Reference proteome</keyword>
<dbReference type="EMBL" id="SGUG01000003">
    <property type="protein sequence ID" value="MDG0861333.1"/>
    <property type="molecule type" value="Genomic_DNA"/>
</dbReference>
<dbReference type="Proteomes" id="UP001152766">
    <property type="component" value="Unassembled WGS sequence"/>
</dbReference>
<gene>
    <name evidence="2" type="ORF">EXJ73_02445</name>
</gene>
<dbReference type="RefSeq" id="WP_268147079.1">
    <property type="nucleotide sequence ID" value="NZ_JAPPUW010000002.1"/>
</dbReference>
<name>A0A9X4LDV6_9BURK</name>
<evidence type="ECO:0000259" key="1">
    <source>
        <dbReference type="Pfam" id="PF07157"/>
    </source>
</evidence>
<reference evidence="2" key="1">
    <citation type="submission" date="2019-02" db="EMBL/GenBank/DDBJ databases">
        <title>Draft genome of the type strain Pelomonas aquatica CCUG 52575T.</title>
        <authorList>
            <person name="Gomila M."/>
            <person name="Lalucat J."/>
        </authorList>
    </citation>
    <scope>NUCLEOTIDE SEQUENCE</scope>
    <source>
        <strain evidence="2">CCUG 52575</strain>
    </source>
</reference>
<feature type="domain" description="DNA circulation N-terminal" evidence="1">
    <location>
        <begin position="8"/>
        <end position="93"/>
    </location>
</feature>
<protein>
    <recommendedName>
        <fullName evidence="1">DNA circulation N-terminal domain-containing protein</fullName>
    </recommendedName>
</protein>
<dbReference type="Pfam" id="PF07157">
    <property type="entry name" value="DNA_circ_N"/>
    <property type="match status" value="1"/>
</dbReference>
<evidence type="ECO:0000313" key="3">
    <source>
        <dbReference type="Proteomes" id="UP001152766"/>
    </source>
</evidence>
<dbReference type="AlphaFoldDB" id="A0A9X4LDV6"/>